<dbReference type="NCBIfam" id="TIGR01845">
    <property type="entry name" value="outer_NodT"/>
    <property type="match status" value="1"/>
</dbReference>
<dbReference type="PROSITE" id="PS51900">
    <property type="entry name" value="CB"/>
    <property type="match status" value="1"/>
</dbReference>
<dbReference type="InterPro" id="IPR003423">
    <property type="entry name" value="OMP_efflux"/>
</dbReference>
<dbReference type="Pfam" id="PF02321">
    <property type="entry name" value="OEP"/>
    <property type="match status" value="2"/>
</dbReference>
<dbReference type="Gene3D" id="2.20.200.10">
    <property type="entry name" value="Outer membrane efflux proteins (OEP)"/>
    <property type="match status" value="1"/>
</dbReference>
<dbReference type="InterPro" id="IPR010131">
    <property type="entry name" value="MdtP/NodT-like"/>
</dbReference>
<proteinExistence type="inferred from homology"/>
<evidence type="ECO:0000256" key="4">
    <source>
        <dbReference type="RuleBase" id="RU362097"/>
    </source>
</evidence>
<keyword evidence="4" id="KW-0472">Membrane</keyword>
<feature type="coiled-coil region" evidence="5">
    <location>
        <begin position="359"/>
        <end position="400"/>
    </location>
</feature>
<evidence type="ECO:0000256" key="1">
    <source>
        <dbReference type="ARBA" id="ARBA00007613"/>
    </source>
</evidence>
<evidence type="ECO:0000313" key="9">
    <source>
        <dbReference type="Proteomes" id="UP000268070"/>
    </source>
</evidence>
<dbReference type="AlphaFoldDB" id="A0A3G2HYP2"/>
<feature type="region of interest" description="Disordered" evidence="6">
    <location>
        <begin position="110"/>
        <end position="133"/>
    </location>
</feature>
<keyword evidence="4" id="KW-0449">Lipoprotein</keyword>
<protein>
    <submittedName>
        <fullName evidence="8">Efflux transporter outer membrane subunit</fullName>
    </submittedName>
</protein>
<keyword evidence="4" id="KW-1134">Transmembrane beta strand</keyword>
<evidence type="ECO:0000313" key="8">
    <source>
        <dbReference type="EMBL" id="AYN22119.1"/>
    </source>
</evidence>
<dbReference type="GO" id="GO:0003677">
    <property type="term" value="F:DNA binding"/>
    <property type="evidence" value="ECO:0007669"/>
    <property type="project" value="UniProtKB-UniRule"/>
</dbReference>
<keyword evidence="4" id="KW-0812">Transmembrane</keyword>
<dbReference type="PANTHER" id="PTHR30203">
    <property type="entry name" value="OUTER MEMBRANE CATION EFFLUX PROTEIN"/>
    <property type="match status" value="1"/>
</dbReference>
<keyword evidence="2" id="KW-0229">DNA integration</keyword>
<evidence type="ECO:0000256" key="3">
    <source>
        <dbReference type="PROSITE-ProRule" id="PRU01248"/>
    </source>
</evidence>
<feature type="region of interest" description="Disordered" evidence="6">
    <location>
        <begin position="480"/>
        <end position="502"/>
    </location>
</feature>
<feature type="domain" description="Core-binding (CB)" evidence="7">
    <location>
        <begin position="175"/>
        <end position="253"/>
    </location>
</feature>
<comment type="similarity">
    <text evidence="1 4">Belongs to the outer membrane factor (OMF) (TC 1.B.17) family.</text>
</comment>
<reference evidence="8 9" key="1">
    <citation type="submission" date="2018-09" db="EMBL/GenBank/DDBJ databases">
        <title>Complete genome sequence of the hydrocarbonoclastic bacterium Alcaligenes aquatilis QD168, isolated from a crude-oil polluted marine sediment of Central Chile.</title>
        <authorList>
            <person name="Duran R.E."/>
            <person name="Barra B."/>
            <person name="Salva-Serra F."/>
            <person name="Mendez V."/>
            <person name="Moore E.R.B."/>
            <person name="Seeger M."/>
        </authorList>
    </citation>
    <scope>NUCLEOTIDE SEQUENCE [LARGE SCALE GENOMIC DNA]</scope>
    <source>
        <strain evidence="8 9">QD168</strain>
    </source>
</reference>
<organism evidence="8 9">
    <name type="scientific">Alcaligenes aquatilis</name>
    <dbReference type="NCBI Taxonomy" id="323284"/>
    <lineage>
        <taxon>Bacteria</taxon>
        <taxon>Pseudomonadati</taxon>
        <taxon>Pseudomonadota</taxon>
        <taxon>Betaproteobacteria</taxon>
        <taxon>Burkholderiales</taxon>
        <taxon>Alcaligenaceae</taxon>
        <taxon>Alcaligenes</taxon>
    </lineage>
</organism>
<dbReference type="KEGG" id="aaqu:D3M96_17190"/>
<feature type="coiled-coil region" evidence="5">
    <location>
        <begin position="225"/>
        <end position="252"/>
    </location>
</feature>
<dbReference type="EMBL" id="CP032153">
    <property type="protein sequence ID" value="AYN22119.1"/>
    <property type="molecule type" value="Genomic_DNA"/>
</dbReference>
<sequence>MPISTATMFPRFALAGMVLLLSACAVGPDYQRPEAPVGEHFREKVRSTAWKQAEPADLKDRGPWWESFNDGVLNTLMQSLNEQNFSLQQAQARVRQAQATLSNTRSTLFPKVDSSVGTTRRGGGSGDTSQSSSAYDASITVNWEVDLWGRIRRQVEAGDAGLQASAADMAATRLSLQSQLAQTYLQYRSVESSERVLDETVAAYERSLQINQNRLDAGFSAPGDVAAALSQLENARTQRLALNREKASYQHAMAVLVGRAPSQFEVVPHAPWPVAPDIPVGLPSSLLERRPDVARAERRMAQANAQIGVAKAAWFPSLSLKASGGFSSSDLSEWLTAPARVWSLGPAFALTLLDFGARRAQVEQAKASYDEQLAAYRQTVLDALKEVEDALSERNGLELEQASQARSLAAARESLRLTRNQFDAGLVDFLSLAQTQATALSAERQALNLESQRLRAAVKLMVALGGGWDAQTGLTSEEVTKAGMKKTDGAESVADASDPAAE</sequence>
<evidence type="ECO:0000259" key="7">
    <source>
        <dbReference type="PROSITE" id="PS51900"/>
    </source>
</evidence>
<keyword evidence="5" id="KW-0175">Coiled coil</keyword>
<dbReference type="OrthoDB" id="9770517at2"/>
<dbReference type="Proteomes" id="UP000268070">
    <property type="component" value="Chromosome"/>
</dbReference>
<evidence type="ECO:0000256" key="5">
    <source>
        <dbReference type="SAM" id="Coils"/>
    </source>
</evidence>
<dbReference type="SUPFAM" id="SSF56954">
    <property type="entry name" value="Outer membrane efflux proteins (OEP)"/>
    <property type="match status" value="1"/>
</dbReference>
<dbReference type="InterPro" id="IPR044068">
    <property type="entry name" value="CB"/>
</dbReference>
<dbReference type="PANTHER" id="PTHR30203:SF33">
    <property type="entry name" value="BLR4455 PROTEIN"/>
    <property type="match status" value="1"/>
</dbReference>
<feature type="chain" id="PRO_5017849348" evidence="4">
    <location>
        <begin position="26"/>
        <end position="502"/>
    </location>
</feature>
<keyword evidence="4" id="KW-0732">Signal</keyword>
<evidence type="ECO:0000256" key="2">
    <source>
        <dbReference type="ARBA" id="ARBA00022908"/>
    </source>
</evidence>
<feature type="coiled-coil region" evidence="5">
    <location>
        <begin position="80"/>
        <end position="107"/>
    </location>
</feature>
<dbReference type="GO" id="GO:0015074">
    <property type="term" value="P:DNA integration"/>
    <property type="evidence" value="ECO:0007669"/>
    <property type="project" value="UniProtKB-KW"/>
</dbReference>
<gene>
    <name evidence="8" type="ORF">D3M96_17190</name>
</gene>
<dbReference type="GO" id="GO:0005886">
    <property type="term" value="C:plasma membrane"/>
    <property type="evidence" value="ECO:0007669"/>
    <property type="project" value="UniProtKB-SubCell"/>
</dbReference>
<comment type="subcellular location">
    <subcellularLocation>
        <location evidence="4">Cell membrane</location>
        <topology evidence="4">Lipid-anchor</topology>
    </subcellularLocation>
</comment>
<keyword evidence="3" id="KW-0238">DNA-binding</keyword>
<dbReference type="RefSeq" id="WP_121739658.1">
    <property type="nucleotide sequence ID" value="NZ_CP032153.1"/>
</dbReference>
<feature type="signal peptide" evidence="4">
    <location>
        <begin position="1"/>
        <end position="25"/>
    </location>
</feature>
<evidence type="ECO:0000256" key="6">
    <source>
        <dbReference type="SAM" id="MobiDB-lite"/>
    </source>
</evidence>
<name>A0A3G2HYP2_9BURK</name>
<dbReference type="GO" id="GO:0015562">
    <property type="term" value="F:efflux transmembrane transporter activity"/>
    <property type="evidence" value="ECO:0007669"/>
    <property type="project" value="InterPro"/>
</dbReference>
<dbReference type="Gene3D" id="1.20.1600.10">
    <property type="entry name" value="Outer membrane efflux proteins (OEP)"/>
    <property type="match status" value="1"/>
</dbReference>
<accession>A0A3G2HYP2</accession>
<keyword evidence="4" id="KW-0564">Palmitate</keyword>